<accession>A0A830FEB7</accession>
<dbReference type="InterPro" id="IPR004013">
    <property type="entry name" value="PHP_dom"/>
</dbReference>
<dbReference type="InterPro" id="IPR016195">
    <property type="entry name" value="Pol/histidinol_Pase-like"/>
</dbReference>
<sequence>MVYADLHAHTTNSDGELTLDTLPDAARAADVSVVAITDHDRLHPDLHDPVTELDDLTGCRDGSDPDLTVVHGIELRVEAPEERVDLLGYGVTRTPELEAEIERLQADRRTRGRRIIRNVESCLDIDLDLEARDGIGRPHVARAVVAHPDTAYTEIGQVFDDLIGDGGPCFVARDVPDFERGRELLADACGLVGLAHPLRYDDPESALELTADLDAVERFYPYDRPVGNAPTDDGTDLVDAAIDAYDLLPTGGSDAHATTLGKAGLTESQYEAVARRL</sequence>
<keyword evidence="3" id="KW-1185">Reference proteome</keyword>
<comment type="caution">
    <text evidence="2">The sequence shown here is derived from an EMBL/GenBank/DDBJ whole genome shotgun (WGS) entry which is preliminary data.</text>
</comment>
<dbReference type="Gene3D" id="3.20.20.140">
    <property type="entry name" value="Metal-dependent hydrolases"/>
    <property type="match status" value="1"/>
</dbReference>
<dbReference type="Pfam" id="PF02811">
    <property type="entry name" value="PHP"/>
    <property type="match status" value="1"/>
</dbReference>
<evidence type="ECO:0000313" key="2">
    <source>
        <dbReference type="EMBL" id="GGL46517.1"/>
    </source>
</evidence>
<dbReference type="InterPro" id="IPR003141">
    <property type="entry name" value="Pol/His_phosphatase_N"/>
</dbReference>
<proteinExistence type="predicted"/>
<dbReference type="AlphaFoldDB" id="A0A830FEB7"/>
<dbReference type="SUPFAM" id="SSF89550">
    <property type="entry name" value="PHP domain-like"/>
    <property type="match status" value="1"/>
</dbReference>
<dbReference type="InterPro" id="IPR052018">
    <property type="entry name" value="PHP_domain"/>
</dbReference>
<dbReference type="GO" id="GO:0004534">
    <property type="term" value="F:5'-3' RNA exonuclease activity"/>
    <property type="evidence" value="ECO:0007669"/>
    <property type="project" value="TreeGrafter"/>
</dbReference>
<dbReference type="GO" id="GO:0035312">
    <property type="term" value="F:5'-3' DNA exonuclease activity"/>
    <property type="evidence" value="ECO:0007669"/>
    <property type="project" value="TreeGrafter"/>
</dbReference>
<gene>
    <name evidence="2" type="ORF">GCM10009039_01070</name>
</gene>
<dbReference type="Gene3D" id="1.10.150.650">
    <property type="match status" value="1"/>
</dbReference>
<feature type="domain" description="Polymerase/histidinol phosphatase N-terminal" evidence="1">
    <location>
        <begin position="4"/>
        <end position="79"/>
    </location>
</feature>
<name>A0A830FEB7_9EURY</name>
<reference evidence="2" key="2">
    <citation type="submission" date="2020-09" db="EMBL/GenBank/DDBJ databases">
        <authorList>
            <person name="Sun Q."/>
            <person name="Ohkuma M."/>
        </authorList>
    </citation>
    <scope>NUCLEOTIDE SEQUENCE</scope>
    <source>
        <strain evidence="2">JCM 19596</strain>
    </source>
</reference>
<dbReference type="PANTHER" id="PTHR42924">
    <property type="entry name" value="EXONUCLEASE"/>
    <property type="match status" value="1"/>
</dbReference>
<evidence type="ECO:0000313" key="3">
    <source>
        <dbReference type="Proteomes" id="UP000607197"/>
    </source>
</evidence>
<dbReference type="SMART" id="SM00481">
    <property type="entry name" value="POLIIIAc"/>
    <property type="match status" value="1"/>
</dbReference>
<dbReference type="PANTHER" id="PTHR42924:SF18">
    <property type="entry name" value="POLYMERASE_HISTIDINOL PHOSPHATASE N-TERMINAL DOMAIN-CONTAINING PROTEIN"/>
    <property type="match status" value="1"/>
</dbReference>
<reference evidence="2" key="1">
    <citation type="journal article" date="2014" name="Int. J. Syst. Evol. Microbiol.">
        <title>Complete genome sequence of Corynebacterium casei LMG S-19264T (=DSM 44701T), isolated from a smear-ripened cheese.</title>
        <authorList>
            <consortium name="US DOE Joint Genome Institute (JGI-PGF)"/>
            <person name="Walter F."/>
            <person name="Albersmeier A."/>
            <person name="Kalinowski J."/>
            <person name="Ruckert C."/>
        </authorList>
    </citation>
    <scope>NUCLEOTIDE SEQUENCE</scope>
    <source>
        <strain evidence="2">JCM 19596</strain>
    </source>
</reference>
<dbReference type="EMBL" id="BMPG01000001">
    <property type="protein sequence ID" value="GGL46517.1"/>
    <property type="molecule type" value="Genomic_DNA"/>
</dbReference>
<organism evidence="2 3">
    <name type="scientific">Halocalculus aciditolerans</name>
    <dbReference type="NCBI Taxonomy" id="1383812"/>
    <lineage>
        <taxon>Archaea</taxon>
        <taxon>Methanobacteriati</taxon>
        <taxon>Methanobacteriota</taxon>
        <taxon>Stenosarchaea group</taxon>
        <taxon>Halobacteria</taxon>
        <taxon>Halobacteriales</taxon>
        <taxon>Halobacteriaceae</taxon>
        <taxon>Halocalculus</taxon>
    </lineage>
</organism>
<dbReference type="OrthoDB" id="196608at2157"/>
<protein>
    <submittedName>
        <fullName evidence="2">Histidinol-phosphatase</fullName>
    </submittedName>
</protein>
<evidence type="ECO:0000259" key="1">
    <source>
        <dbReference type="SMART" id="SM00481"/>
    </source>
</evidence>
<dbReference type="Proteomes" id="UP000607197">
    <property type="component" value="Unassembled WGS sequence"/>
</dbReference>
<dbReference type="RefSeq" id="WP_188974760.1">
    <property type="nucleotide sequence ID" value="NZ_BMPG01000001.1"/>
</dbReference>